<accession>A0ABV1D5H4</accession>
<dbReference type="Gene3D" id="3.30.420.40">
    <property type="match status" value="2"/>
</dbReference>
<comment type="similarity">
    <text evidence="2">Belongs to the ROK (NagC/XylR) family.</text>
</comment>
<protein>
    <submittedName>
        <fullName evidence="4">ROK family protein</fullName>
    </submittedName>
</protein>
<dbReference type="PANTHER" id="PTHR18964:SF149">
    <property type="entry name" value="BIFUNCTIONAL UDP-N-ACETYLGLUCOSAMINE 2-EPIMERASE_N-ACETYLMANNOSAMINE KINASE"/>
    <property type="match status" value="1"/>
</dbReference>
<dbReference type="PROSITE" id="PS01125">
    <property type="entry name" value="ROK"/>
    <property type="match status" value="1"/>
</dbReference>
<organism evidence="4 5">
    <name type="scientific">Enterocloster hominis</name>
    <name type="common">ex Hitch et al. 2024</name>
    <dbReference type="NCBI Taxonomy" id="1917870"/>
    <lineage>
        <taxon>Bacteria</taxon>
        <taxon>Bacillati</taxon>
        <taxon>Bacillota</taxon>
        <taxon>Clostridia</taxon>
        <taxon>Lachnospirales</taxon>
        <taxon>Lachnospiraceae</taxon>
        <taxon>Enterocloster</taxon>
    </lineage>
</organism>
<keyword evidence="3" id="KW-0859">Xylose metabolism</keyword>
<evidence type="ECO:0000256" key="3">
    <source>
        <dbReference type="ARBA" id="ARBA00022629"/>
    </source>
</evidence>
<dbReference type="SUPFAM" id="SSF53067">
    <property type="entry name" value="Actin-like ATPase domain"/>
    <property type="match status" value="1"/>
</dbReference>
<sequence length="415" mass="45329">MSCRFDKYVMAQLNRKSVIDIIRTQSPINKAQIARQTGLSIPTVMKITDEFERNHLIRVNGKGESNGGKRPELLEIIPDAYYIIGVDVGRSRIKAIIMDLSGKLIVKESIKTGRTVPSQQLIERLIYLIHQVVQESNISVSQFLGLGIGMPGLLDTENGTVLFSPDFHWENVELVKPIEDHFPFYTILENSNRAMAMGEHWFGAGVESSYFICLNLGHGIGSAIVQNGEFYRGSCGSSGEIGHITLEKDGPLCSCGNRGCLEALASANAMAGQARELVRQGKGQRILELAQGNEENIDAKEIFDAAKEGDAAAALIVDKAIEYIGIGLANYINLLDPDMLILAGGVTGAGDYLITRLKRVIKARQMKFAGRKVKIRISKLGNDAAAIGAASIILKEFIENGAAIKYEHRKKEVAT</sequence>
<gene>
    <name evidence="4" type="ORF">WMQ36_11790</name>
</gene>
<evidence type="ECO:0000256" key="2">
    <source>
        <dbReference type="ARBA" id="ARBA00006479"/>
    </source>
</evidence>
<comment type="function">
    <text evidence="1">Transcriptional repressor of xylose-utilizing enzymes.</text>
</comment>
<keyword evidence="3" id="KW-0119">Carbohydrate metabolism</keyword>
<dbReference type="InterPro" id="IPR049874">
    <property type="entry name" value="ROK_cs"/>
</dbReference>
<comment type="caution">
    <text evidence="4">The sequence shown here is derived from an EMBL/GenBank/DDBJ whole genome shotgun (WGS) entry which is preliminary data.</text>
</comment>
<proteinExistence type="inferred from homology"/>
<dbReference type="EMBL" id="JBBMFM010000038">
    <property type="protein sequence ID" value="MEQ2425660.1"/>
    <property type="molecule type" value="Genomic_DNA"/>
</dbReference>
<dbReference type="SUPFAM" id="SSF46785">
    <property type="entry name" value="Winged helix' DNA-binding domain"/>
    <property type="match status" value="1"/>
</dbReference>
<reference evidence="4 5" key="1">
    <citation type="submission" date="2024-03" db="EMBL/GenBank/DDBJ databases">
        <title>Human intestinal bacterial collection.</title>
        <authorList>
            <person name="Pauvert C."/>
            <person name="Hitch T.C.A."/>
            <person name="Clavel T."/>
        </authorList>
    </citation>
    <scope>NUCLEOTIDE SEQUENCE [LARGE SCALE GENOMIC DNA]</scope>
    <source>
        <strain evidence="4 5">CLA-SR-H021</strain>
    </source>
</reference>
<name>A0ABV1D5H4_9FIRM</name>
<dbReference type="InterPro" id="IPR043129">
    <property type="entry name" value="ATPase_NBD"/>
</dbReference>
<dbReference type="Gene3D" id="1.10.10.10">
    <property type="entry name" value="Winged helix-like DNA-binding domain superfamily/Winged helix DNA-binding domain"/>
    <property type="match status" value="1"/>
</dbReference>
<evidence type="ECO:0000313" key="5">
    <source>
        <dbReference type="Proteomes" id="UP001454086"/>
    </source>
</evidence>
<evidence type="ECO:0000313" key="4">
    <source>
        <dbReference type="EMBL" id="MEQ2425660.1"/>
    </source>
</evidence>
<dbReference type="Proteomes" id="UP001454086">
    <property type="component" value="Unassembled WGS sequence"/>
</dbReference>
<dbReference type="InterPro" id="IPR036388">
    <property type="entry name" value="WH-like_DNA-bd_sf"/>
</dbReference>
<dbReference type="PANTHER" id="PTHR18964">
    <property type="entry name" value="ROK (REPRESSOR, ORF, KINASE) FAMILY"/>
    <property type="match status" value="1"/>
</dbReference>
<evidence type="ECO:0000256" key="1">
    <source>
        <dbReference type="ARBA" id="ARBA00002486"/>
    </source>
</evidence>
<dbReference type="RefSeq" id="WP_150846423.1">
    <property type="nucleotide sequence ID" value="NZ_JAJFDX010000006.1"/>
</dbReference>
<dbReference type="Pfam" id="PF00480">
    <property type="entry name" value="ROK"/>
    <property type="match status" value="1"/>
</dbReference>
<dbReference type="InterPro" id="IPR036390">
    <property type="entry name" value="WH_DNA-bd_sf"/>
</dbReference>
<keyword evidence="5" id="KW-1185">Reference proteome</keyword>
<dbReference type="InterPro" id="IPR000600">
    <property type="entry name" value="ROK"/>
</dbReference>